<dbReference type="SUPFAM" id="SSF53686">
    <property type="entry name" value="Tryptophan synthase beta subunit-like PLP-dependent enzymes"/>
    <property type="match status" value="1"/>
</dbReference>
<dbReference type="KEGG" id="abat:CFX1CAM_0350"/>
<dbReference type="AlphaFoldDB" id="A0A1Y6K1I1"/>
<gene>
    <name evidence="5" type="ORF">CFX1CAM_0350</name>
</gene>
<keyword evidence="2" id="KW-0663">Pyridoxal phosphate</keyword>
<dbReference type="Pfam" id="PF00291">
    <property type="entry name" value="PALP"/>
    <property type="match status" value="1"/>
</dbReference>
<evidence type="ECO:0000313" key="5">
    <source>
        <dbReference type="EMBL" id="SMX53416.1"/>
    </source>
</evidence>
<dbReference type="Proteomes" id="UP000195514">
    <property type="component" value="Chromosome I"/>
</dbReference>
<dbReference type="OrthoDB" id="9767775at2"/>
<dbReference type="PANTHER" id="PTHR10314">
    <property type="entry name" value="CYSTATHIONINE BETA-SYNTHASE"/>
    <property type="match status" value="1"/>
</dbReference>
<dbReference type="GO" id="GO:1901605">
    <property type="term" value="P:alpha-amino acid metabolic process"/>
    <property type="evidence" value="ECO:0007669"/>
    <property type="project" value="UniProtKB-ARBA"/>
</dbReference>
<evidence type="ECO:0000313" key="6">
    <source>
        <dbReference type="Proteomes" id="UP000195514"/>
    </source>
</evidence>
<dbReference type="EMBL" id="LT859958">
    <property type="protein sequence ID" value="SMX53416.1"/>
    <property type="molecule type" value="Genomic_DNA"/>
</dbReference>
<accession>A0A1Y6K1I1</accession>
<sequence length="488" mass="55312">MTKIDLTMYPDRLERTVQRVRERNIIIPTFEQMRNPSLVPEKIKEELKGIGLWDIHPRNLFRITWHNEPKVSGGLFGGLNYLEFPESLTGTPARIVGLVGKWMPTGSHKVGAAFACLVPRLVTGQFDPTYQKAVWPSTGNYCRGGAYDSALLACESIAILPEEMSQERFEWLANVAGEVIRTPGSESNVKEIFDKTWELRKSDPDVMIFNQFDEFGNYLWHYDITGHAIEELVNEIAGPGDAYRGLISATGSAGTIASGDYMKQLYPSSFIAAVETLQCPTLLLNGFGAHRVEGIGDNHVPWIHNIANTDFIIAVDDNAVMNLTRLFNEPEGKAYLVKEGISEDLVENLDLLGLSSTINLLSAIKVAKYLELTKNDIIVTMLTDSMELYESRLEELHAEVGQYSEKAAAIDDARWLKGVTTDYMEELTYMGKKRVHNLKYYTWVEQQGKTYEEIQDMWYQRDYWTELQAQIPEIDAKIKEFNERVGLL</sequence>
<protein>
    <submittedName>
        <fullName evidence="5">Pyridoxal-phosphate dependent enzyme</fullName>
    </submittedName>
</protein>
<name>A0A1Y6K1I1_9CHLR</name>
<dbReference type="InterPro" id="IPR050214">
    <property type="entry name" value="Cys_Synth/Cystath_Beta-Synth"/>
</dbReference>
<evidence type="ECO:0000256" key="1">
    <source>
        <dbReference type="ARBA" id="ARBA00001933"/>
    </source>
</evidence>
<organism evidence="5 6">
    <name type="scientific">Candidatus Brevifilum fermentans</name>
    <dbReference type="NCBI Taxonomy" id="1986204"/>
    <lineage>
        <taxon>Bacteria</taxon>
        <taxon>Bacillati</taxon>
        <taxon>Chloroflexota</taxon>
        <taxon>Anaerolineae</taxon>
        <taxon>Anaerolineales</taxon>
        <taxon>Anaerolineaceae</taxon>
        <taxon>Candidatus Brevifilum</taxon>
    </lineage>
</organism>
<comment type="cofactor">
    <cofactor evidence="1">
        <name>pyridoxal 5'-phosphate</name>
        <dbReference type="ChEBI" id="CHEBI:597326"/>
    </cofactor>
</comment>
<dbReference type="Gene3D" id="3.40.50.1100">
    <property type="match status" value="2"/>
</dbReference>
<keyword evidence="3" id="KW-0175">Coiled coil</keyword>
<feature type="coiled-coil region" evidence="3">
    <location>
        <begin position="379"/>
        <end position="406"/>
    </location>
</feature>
<dbReference type="RefSeq" id="WP_087861354.1">
    <property type="nucleotide sequence ID" value="NZ_LT859958.1"/>
</dbReference>
<feature type="domain" description="Tryptophan synthase beta chain-like PALP" evidence="4">
    <location>
        <begin position="104"/>
        <end position="331"/>
    </location>
</feature>
<keyword evidence="6" id="KW-1185">Reference proteome</keyword>
<evidence type="ECO:0000259" key="4">
    <source>
        <dbReference type="Pfam" id="PF00291"/>
    </source>
</evidence>
<dbReference type="InterPro" id="IPR001926">
    <property type="entry name" value="TrpB-like_PALP"/>
</dbReference>
<evidence type="ECO:0000256" key="2">
    <source>
        <dbReference type="ARBA" id="ARBA00022898"/>
    </source>
</evidence>
<reference evidence="6" key="1">
    <citation type="submission" date="2017-05" db="EMBL/GenBank/DDBJ databases">
        <authorList>
            <person name="Kirkegaard R."/>
            <person name="Mcilroy J S."/>
        </authorList>
    </citation>
    <scope>NUCLEOTIDE SEQUENCE [LARGE SCALE GENOMIC DNA]</scope>
</reference>
<dbReference type="InterPro" id="IPR036052">
    <property type="entry name" value="TrpB-like_PALP_sf"/>
</dbReference>
<proteinExistence type="predicted"/>
<evidence type="ECO:0000256" key="3">
    <source>
        <dbReference type="SAM" id="Coils"/>
    </source>
</evidence>